<dbReference type="Gene3D" id="1.10.357.10">
    <property type="entry name" value="Tetracycline Repressor, domain 2"/>
    <property type="match status" value="1"/>
</dbReference>
<evidence type="ECO:0000256" key="1">
    <source>
        <dbReference type="ARBA" id="ARBA00023015"/>
    </source>
</evidence>
<evidence type="ECO:0000259" key="5">
    <source>
        <dbReference type="PROSITE" id="PS50977"/>
    </source>
</evidence>
<sequence length="195" mass="22392">MSTAYPPSTGEYEQLLAAATRLFAELGYDQTETEMVAGAAGLPASSITKEFGGKRKLYLEVFRRVRASELALVREFQETGFDRDRYHEFLDLYFDYLLEHPENAALMVQRWMNDAADLREIEKTFVMPQAGRMRAATEDVFRPEVDGELMAWTVAWAVQIFVLNGIPGHEDAKDPEDTARFRRHLHHLADMYLKP</sequence>
<evidence type="ECO:0000313" key="7">
    <source>
        <dbReference type="Proteomes" id="UP001500665"/>
    </source>
</evidence>
<comment type="caution">
    <text evidence="6">The sequence shown here is derived from an EMBL/GenBank/DDBJ whole genome shotgun (WGS) entry which is preliminary data.</text>
</comment>
<dbReference type="PANTHER" id="PTHR30055">
    <property type="entry name" value="HTH-TYPE TRANSCRIPTIONAL REGULATOR RUTR"/>
    <property type="match status" value="1"/>
</dbReference>
<dbReference type="RefSeq" id="WP_344238037.1">
    <property type="nucleotide sequence ID" value="NZ_BAAAHH010000004.1"/>
</dbReference>
<dbReference type="PROSITE" id="PS50977">
    <property type="entry name" value="HTH_TETR_2"/>
    <property type="match status" value="1"/>
</dbReference>
<evidence type="ECO:0000313" key="6">
    <source>
        <dbReference type="EMBL" id="GAA0942837.1"/>
    </source>
</evidence>
<name>A0ABN1QIJ8_9ACTN</name>
<dbReference type="Pfam" id="PF00440">
    <property type="entry name" value="TetR_N"/>
    <property type="match status" value="1"/>
</dbReference>
<dbReference type="InterPro" id="IPR009057">
    <property type="entry name" value="Homeodomain-like_sf"/>
</dbReference>
<dbReference type="SUPFAM" id="SSF46689">
    <property type="entry name" value="Homeodomain-like"/>
    <property type="match status" value="1"/>
</dbReference>
<dbReference type="PRINTS" id="PR00455">
    <property type="entry name" value="HTHTETR"/>
</dbReference>
<dbReference type="EMBL" id="BAAAHH010000004">
    <property type="protein sequence ID" value="GAA0942837.1"/>
    <property type="molecule type" value="Genomic_DNA"/>
</dbReference>
<evidence type="ECO:0000256" key="4">
    <source>
        <dbReference type="PROSITE-ProRule" id="PRU00335"/>
    </source>
</evidence>
<gene>
    <name evidence="6" type="ORF">GCM10009550_14320</name>
</gene>
<dbReference type="InterPro" id="IPR050109">
    <property type="entry name" value="HTH-type_TetR-like_transc_reg"/>
</dbReference>
<dbReference type="Proteomes" id="UP001500665">
    <property type="component" value="Unassembled WGS sequence"/>
</dbReference>
<dbReference type="InterPro" id="IPR001647">
    <property type="entry name" value="HTH_TetR"/>
</dbReference>
<keyword evidence="3" id="KW-0804">Transcription</keyword>
<dbReference type="PANTHER" id="PTHR30055:SF234">
    <property type="entry name" value="HTH-TYPE TRANSCRIPTIONAL REGULATOR BETI"/>
    <property type="match status" value="1"/>
</dbReference>
<dbReference type="InterPro" id="IPR036271">
    <property type="entry name" value="Tet_transcr_reg_TetR-rel_C_sf"/>
</dbReference>
<organism evidence="6 7">
    <name type="scientific">Actinocorallia libanotica</name>
    <dbReference type="NCBI Taxonomy" id="46162"/>
    <lineage>
        <taxon>Bacteria</taxon>
        <taxon>Bacillati</taxon>
        <taxon>Actinomycetota</taxon>
        <taxon>Actinomycetes</taxon>
        <taxon>Streptosporangiales</taxon>
        <taxon>Thermomonosporaceae</taxon>
        <taxon>Actinocorallia</taxon>
    </lineage>
</organism>
<accession>A0ABN1QIJ8</accession>
<evidence type="ECO:0000256" key="3">
    <source>
        <dbReference type="ARBA" id="ARBA00023163"/>
    </source>
</evidence>
<reference evidence="6 7" key="1">
    <citation type="journal article" date="2019" name="Int. J. Syst. Evol. Microbiol.">
        <title>The Global Catalogue of Microorganisms (GCM) 10K type strain sequencing project: providing services to taxonomists for standard genome sequencing and annotation.</title>
        <authorList>
            <consortium name="The Broad Institute Genomics Platform"/>
            <consortium name="The Broad Institute Genome Sequencing Center for Infectious Disease"/>
            <person name="Wu L."/>
            <person name="Ma J."/>
        </authorList>
    </citation>
    <scope>NUCLEOTIDE SEQUENCE [LARGE SCALE GENOMIC DNA]</scope>
    <source>
        <strain evidence="6 7">JCM 10696</strain>
    </source>
</reference>
<feature type="DNA-binding region" description="H-T-H motif" evidence="4">
    <location>
        <begin position="32"/>
        <end position="51"/>
    </location>
</feature>
<evidence type="ECO:0000256" key="2">
    <source>
        <dbReference type="ARBA" id="ARBA00023125"/>
    </source>
</evidence>
<dbReference type="SUPFAM" id="SSF48498">
    <property type="entry name" value="Tetracyclin repressor-like, C-terminal domain"/>
    <property type="match status" value="1"/>
</dbReference>
<proteinExistence type="predicted"/>
<keyword evidence="1" id="KW-0805">Transcription regulation</keyword>
<keyword evidence="7" id="KW-1185">Reference proteome</keyword>
<feature type="domain" description="HTH tetR-type" evidence="5">
    <location>
        <begin position="9"/>
        <end position="69"/>
    </location>
</feature>
<keyword evidence="2 4" id="KW-0238">DNA-binding</keyword>
<protein>
    <recommendedName>
        <fullName evidence="5">HTH tetR-type domain-containing protein</fullName>
    </recommendedName>
</protein>